<reference evidence="2" key="1">
    <citation type="journal article" date="2019" name="Int. J. Syst. Evol. Microbiol.">
        <title>The Global Catalogue of Microorganisms (GCM) 10K type strain sequencing project: providing services to taxonomists for standard genome sequencing and annotation.</title>
        <authorList>
            <consortium name="The Broad Institute Genomics Platform"/>
            <consortium name="The Broad Institute Genome Sequencing Center for Infectious Disease"/>
            <person name="Wu L."/>
            <person name="Ma J."/>
        </authorList>
    </citation>
    <scope>NUCLEOTIDE SEQUENCE [LARGE SCALE GENOMIC DNA]</scope>
    <source>
        <strain evidence="2">JCM 30846</strain>
    </source>
</reference>
<proteinExistence type="predicted"/>
<comment type="caution">
    <text evidence="1">The sequence shown here is derived from an EMBL/GenBank/DDBJ whole genome shotgun (WGS) entry which is preliminary data.</text>
</comment>
<keyword evidence="2" id="KW-1185">Reference proteome</keyword>
<organism evidence="1 2">
    <name type="scientific">Streptomyces tremellae</name>
    <dbReference type="NCBI Taxonomy" id="1124239"/>
    <lineage>
        <taxon>Bacteria</taxon>
        <taxon>Bacillati</taxon>
        <taxon>Actinomycetota</taxon>
        <taxon>Actinomycetes</taxon>
        <taxon>Kitasatosporales</taxon>
        <taxon>Streptomycetaceae</taxon>
        <taxon>Streptomyces</taxon>
    </lineage>
</organism>
<evidence type="ECO:0000313" key="2">
    <source>
        <dbReference type="Proteomes" id="UP001499884"/>
    </source>
</evidence>
<accession>A0ABP7GHT3</accession>
<sequence>MVCEDTTRGGVCAGTATGAHMSGFCNPFPYFSPRPHAVPHSVSVSGDGPDAGTVGAP</sequence>
<dbReference type="EMBL" id="BAABEP010000110">
    <property type="protein sequence ID" value="GAA3763582.1"/>
    <property type="molecule type" value="Genomic_DNA"/>
</dbReference>
<evidence type="ECO:0000313" key="1">
    <source>
        <dbReference type="EMBL" id="GAA3763582.1"/>
    </source>
</evidence>
<name>A0ABP7GHT3_9ACTN</name>
<protein>
    <submittedName>
        <fullName evidence="1">Uncharacterized protein</fullName>
    </submittedName>
</protein>
<dbReference type="Proteomes" id="UP001499884">
    <property type="component" value="Unassembled WGS sequence"/>
</dbReference>
<gene>
    <name evidence="1" type="ORF">GCM10023082_66070</name>
</gene>